<feature type="non-terminal residue" evidence="2">
    <location>
        <position position="1"/>
    </location>
</feature>
<evidence type="ECO:0000313" key="2">
    <source>
        <dbReference type="EMBL" id="KAK1791944.1"/>
    </source>
</evidence>
<gene>
    <name evidence="2" type="ORF">P4O66_013916</name>
</gene>
<reference evidence="2" key="1">
    <citation type="submission" date="2023-03" db="EMBL/GenBank/DDBJ databases">
        <title>Electrophorus voltai genome.</title>
        <authorList>
            <person name="Bian C."/>
        </authorList>
    </citation>
    <scope>NUCLEOTIDE SEQUENCE</scope>
    <source>
        <strain evidence="2">CB-2022</strain>
        <tissue evidence="2">Muscle</tissue>
    </source>
</reference>
<proteinExistence type="predicted"/>
<feature type="compositionally biased region" description="Pro residues" evidence="1">
    <location>
        <begin position="204"/>
        <end position="213"/>
    </location>
</feature>
<evidence type="ECO:0000313" key="3">
    <source>
        <dbReference type="Proteomes" id="UP001239994"/>
    </source>
</evidence>
<sequence>MAYASGQTQPNPGGSGVWVIYCHGGLKYPAVPTVEFDIAQVRLEVSATEHISVSKGWGARQPKEHCSSVSLQKNPLGWNYDCLCLHTVHKWPIRWPESPHLPQTRLFTELHCHLLGSYCNSTVTDDISAETLKQVSPPVVPYEVCRSRDYRWVQVKFSMICCVFTLPDELKSVCQVWLGVVESSLASMGSSGHPTGPLSVLGEPPAPGPPYGRHPPAWPVDYVEVFGAAGRLK</sequence>
<keyword evidence="3" id="KW-1185">Reference proteome</keyword>
<accession>A0AAD9DTA5</accession>
<feature type="region of interest" description="Disordered" evidence="1">
    <location>
        <begin position="194"/>
        <end position="213"/>
    </location>
</feature>
<dbReference type="AlphaFoldDB" id="A0AAD9DTA5"/>
<dbReference type="Proteomes" id="UP001239994">
    <property type="component" value="Unassembled WGS sequence"/>
</dbReference>
<protein>
    <submittedName>
        <fullName evidence="2">Uncharacterized protein</fullName>
    </submittedName>
</protein>
<comment type="caution">
    <text evidence="2">The sequence shown here is derived from an EMBL/GenBank/DDBJ whole genome shotgun (WGS) entry which is preliminary data.</text>
</comment>
<organism evidence="2 3">
    <name type="scientific">Electrophorus voltai</name>
    <dbReference type="NCBI Taxonomy" id="2609070"/>
    <lineage>
        <taxon>Eukaryota</taxon>
        <taxon>Metazoa</taxon>
        <taxon>Chordata</taxon>
        <taxon>Craniata</taxon>
        <taxon>Vertebrata</taxon>
        <taxon>Euteleostomi</taxon>
        <taxon>Actinopterygii</taxon>
        <taxon>Neopterygii</taxon>
        <taxon>Teleostei</taxon>
        <taxon>Ostariophysi</taxon>
        <taxon>Gymnotiformes</taxon>
        <taxon>Gymnotoidei</taxon>
        <taxon>Gymnotidae</taxon>
        <taxon>Electrophorus</taxon>
    </lineage>
</organism>
<evidence type="ECO:0000256" key="1">
    <source>
        <dbReference type="SAM" id="MobiDB-lite"/>
    </source>
</evidence>
<name>A0AAD9DTA5_9TELE</name>
<dbReference type="EMBL" id="JAROKS010000020">
    <property type="protein sequence ID" value="KAK1791944.1"/>
    <property type="molecule type" value="Genomic_DNA"/>
</dbReference>